<evidence type="ECO:0000313" key="3">
    <source>
        <dbReference type="EMBL" id="SBS25914.1"/>
    </source>
</evidence>
<evidence type="ECO:0000313" key="4">
    <source>
        <dbReference type="Proteomes" id="UP000092627"/>
    </source>
</evidence>
<keyword evidence="1" id="KW-0472">Membrane</keyword>
<dbReference type="OrthoDB" id="6199155at2"/>
<feature type="domain" description="Prepilin type IV endopeptidase peptidase" evidence="2">
    <location>
        <begin position="8"/>
        <end position="106"/>
    </location>
</feature>
<protein>
    <submittedName>
        <fullName evidence="3">Type IV leader peptidase family protein</fullName>
    </submittedName>
</protein>
<dbReference type="AlphaFoldDB" id="A0A1A8T477"/>
<sequence length="145" mass="16378">MVVLLLLCIMACLLFILFMDVKVRQIKNRYLICLTFMVLLTWVNQPNWYVLPYTLMILTAGFFLHAFNILGAGDTKLLCVISLGVNPEFLVLLIYITIILGGLFALCYLIYGYFTDFELARQRGVPYAVPISISGGALIFLSHIS</sequence>
<evidence type="ECO:0000256" key="1">
    <source>
        <dbReference type="SAM" id="Phobius"/>
    </source>
</evidence>
<gene>
    <name evidence="3" type="ORF">MAQ5080_00406</name>
</gene>
<proteinExistence type="predicted"/>
<dbReference type="Pfam" id="PF01478">
    <property type="entry name" value="Peptidase_A24"/>
    <property type="match status" value="1"/>
</dbReference>
<feature type="transmembrane region" description="Helical" evidence="1">
    <location>
        <begin position="125"/>
        <end position="144"/>
    </location>
</feature>
<dbReference type="RefSeq" id="WP_067204822.1">
    <property type="nucleotide sequence ID" value="NZ_FLOC01000001.1"/>
</dbReference>
<dbReference type="Proteomes" id="UP000092627">
    <property type="component" value="Unassembled WGS sequence"/>
</dbReference>
<organism evidence="3 4">
    <name type="scientific">Marinomonas aquimarina</name>
    <dbReference type="NCBI Taxonomy" id="295068"/>
    <lineage>
        <taxon>Bacteria</taxon>
        <taxon>Pseudomonadati</taxon>
        <taxon>Pseudomonadota</taxon>
        <taxon>Gammaproteobacteria</taxon>
        <taxon>Oceanospirillales</taxon>
        <taxon>Oceanospirillaceae</taxon>
        <taxon>Marinomonas</taxon>
    </lineage>
</organism>
<keyword evidence="1" id="KW-0812">Transmembrane</keyword>
<reference evidence="3 4" key="1">
    <citation type="submission" date="2016-06" db="EMBL/GenBank/DDBJ databases">
        <authorList>
            <person name="Kjaerup R.B."/>
            <person name="Dalgaard T.S."/>
            <person name="Juul-Madsen H.R."/>
        </authorList>
    </citation>
    <scope>NUCLEOTIDE SEQUENCE [LARGE SCALE GENOMIC DNA]</scope>
    <source>
        <strain evidence="3 4">CECT 5080</strain>
    </source>
</reference>
<dbReference type="Gene3D" id="1.20.120.1220">
    <property type="match status" value="1"/>
</dbReference>
<feature type="transmembrane region" description="Helical" evidence="1">
    <location>
        <begin position="49"/>
        <end position="70"/>
    </location>
</feature>
<dbReference type="InterPro" id="IPR000045">
    <property type="entry name" value="Prepilin_IV_endopep_pep"/>
</dbReference>
<evidence type="ECO:0000259" key="2">
    <source>
        <dbReference type="Pfam" id="PF01478"/>
    </source>
</evidence>
<dbReference type="GO" id="GO:0004190">
    <property type="term" value="F:aspartic-type endopeptidase activity"/>
    <property type="evidence" value="ECO:0007669"/>
    <property type="project" value="InterPro"/>
</dbReference>
<dbReference type="STRING" id="295068.MAQ5080_00406"/>
<accession>A0A1A8T477</accession>
<dbReference type="EMBL" id="FLOC01000001">
    <property type="protein sequence ID" value="SBS25914.1"/>
    <property type="molecule type" value="Genomic_DNA"/>
</dbReference>
<feature type="transmembrane region" description="Helical" evidence="1">
    <location>
        <begin position="90"/>
        <end position="113"/>
    </location>
</feature>
<keyword evidence="4" id="KW-1185">Reference proteome</keyword>
<dbReference type="GO" id="GO:0016020">
    <property type="term" value="C:membrane"/>
    <property type="evidence" value="ECO:0007669"/>
    <property type="project" value="InterPro"/>
</dbReference>
<name>A0A1A8T477_9GAMM</name>
<keyword evidence="1" id="KW-1133">Transmembrane helix</keyword>